<evidence type="ECO:0000313" key="2">
    <source>
        <dbReference type="EMBL" id="GAH48331.1"/>
    </source>
</evidence>
<dbReference type="Gene3D" id="3.30.310.50">
    <property type="entry name" value="Alpha-D-phosphohexomutase, C-terminal domain"/>
    <property type="match status" value="1"/>
</dbReference>
<dbReference type="NCBIfam" id="NF011470">
    <property type="entry name" value="PRK14887.1"/>
    <property type="match status" value="1"/>
</dbReference>
<accession>X1FRL5</accession>
<dbReference type="Pfam" id="PF09341">
    <property type="entry name" value="Pcc1"/>
    <property type="match status" value="1"/>
</dbReference>
<reference evidence="2" key="1">
    <citation type="journal article" date="2014" name="Front. Microbiol.">
        <title>High frequency of phylogenetically diverse reductive dehalogenase-homologous genes in deep subseafloor sedimentary metagenomes.</title>
        <authorList>
            <person name="Kawai M."/>
            <person name="Futagami T."/>
            <person name="Toyoda A."/>
            <person name="Takaki Y."/>
            <person name="Nishi S."/>
            <person name="Hori S."/>
            <person name="Arai W."/>
            <person name="Tsubouchi T."/>
            <person name="Morono Y."/>
            <person name="Uchiyama I."/>
            <person name="Ito T."/>
            <person name="Fujiyama A."/>
            <person name="Inagaki F."/>
            <person name="Takami H."/>
        </authorList>
    </citation>
    <scope>NUCLEOTIDE SEQUENCE</scope>
    <source>
        <strain evidence="2">Expedition CK06-06</strain>
    </source>
</reference>
<dbReference type="EMBL" id="BARU01021646">
    <property type="protein sequence ID" value="GAH48331.1"/>
    <property type="molecule type" value="Genomic_DNA"/>
</dbReference>
<dbReference type="InterPro" id="IPR015419">
    <property type="entry name" value="CTAG/Pcc1"/>
</dbReference>
<proteinExistence type="inferred from homology"/>
<dbReference type="AlphaFoldDB" id="X1FRL5"/>
<protein>
    <recommendedName>
        <fullName evidence="3">Transcription factor Pcc1</fullName>
    </recommendedName>
</protein>
<sequence>MTVKIQVTDNQICNLLYDALVLESGYNPNDRAQANLTVDNNLLILEINAKDVVSVRASINSFMKWINLSLQIISMTENADQ</sequence>
<evidence type="ECO:0000256" key="1">
    <source>
        <dbReference type="ARBA" id="ARBA00007073"/>
    </source>
</evidence>
<comment type="caution">
    <text evidence="2">The sequence shown here is derived from an EMBL/GenBank/DDBJ whole genome shotgun (WGS) entry which is preliminary data.</text>
</comment>
<comment type="similarity">
    <text evidence="1">Belongs to the CTAG/PCC1 family.</text>
</comment>
<gene>
    <name evidence="2" type="ORF">S03H2_35396</name>
</gene>
<organism evidence="2">
    <name type="scientific">marine sediment metagenome</name>
    <dbReference type="NCBI Taxonomy" id="412755"/>
    <lineage>
        <taxon>unclassified sequences</taxon>
        <taxon>metagenomes</taxon>
        <taxon>ecological metagenomes</taxon>
    </lineage>
</organism>
<evidence type="ECO:0008006" key="3">
    <source>
        <dbReference type="Google" id="ProtNLM"/>
    </source>
</evidence>
<name>X1FRL5_9ZZZZ</name>